<sequence length="204" mass="21827">MKLILALCMSTAAAFQSKVLPSFARASKSALTMVDESVVGVQAPAGFYDPLGLVEKDGPEAFVRRRAVERKHGRVSMAAITGVLVHNADIEFPGYLSKSADLKFSDVPNGFKGIFAVPPAGLLQILLFVGLVELAWWPANNYSGDYGCGFFGATYEGEEKVKKLNAEMANGRLAMLGIAGAMFGEGQTGQTLAEQFDTLHFSIL</sequence>
<dbReference type="SUPFAM" id="SSF103511">
    <property type="entry name" value="Chlorophyll a-b binding protein"/>
    <property type="match status" value="1"/>
</dbReference>
<dbReference type="Gene3D" id="1.10.3460.10">
    <property type="entry name" value="Chlorophyll a/b binding protein domain"/>
    <property type="match status" value="1"/>
</dbReference>
<protein>
    <submittedName>
        <fullName evidence="1">Chlorophyll A-B binding protein</fullName>
    </submittedName>
</protein>
<name>A0ABR1FX64_AURAN</name>
<dbReference type="Proteomes" id="UP001363151">
    <property type="component" value="Unassembled WGS sequence"/>
</dbReference>
<dbReference type="GO" id="GO:0009507">
    <property type="term" value="C:chloroplast"/>
    <property type="evidence" value="ECO:0007669"/>
    <property type="project" value="UniProtKB-SubCell"/>
</dbReference>
<gene>
    <name evidence="1" type="ORF">SO694_00057216</name>
</gene>
<dbReference type="EMBL" id="JBBJCI010000210">
    <property type="protein sequence ID" value="KAK7240590.1"/>
    <property type="molecule type" value="Genomic_DNA"/>
</dbReference>
<evidence type="ECO:0000313" key="2">
    <source>
        <dbReference type="Proteomes" id="UP001363151"/>
    </source>
</evidence>
<dbReference type="InterPro" id="IPR001344">
    <property type="entry name" value="Chloro_AB-bd_pln"/>
</dbReference>
<reference evidence="1 2" key="1">
    <citation type="submission" date="2024-03" db="EMBL/GenBank/DDBJ databases">
        <title>Aureococcus anophagefferens CCMP1851 and Kratosvirus quantuckense: Draft genome of a second virus-susceptible host strain in the model system.</title>
        <authorList>
            <person name="Chase E."/>
            <person name="Truchon A.R."/>
            <person name="Schepens W."/>
            <person name="Wilhelm S.W."/>
        </authorList>
    </citation>
    <scope>NUCLEOTIDE SEQUENCE [LARGE SCALE GENOMIC DNA]</scope>
    <source>
        <strain evidence="1 2">CCMP1851</strain>
    </source>
</reference>
<evidence type="ECO:0000313" key="1">
    <source>
        <dbReference type="EMBL" id="KAK7240590.1"/>
    </source>
</evidence>
<dbReference type="KEGG" id="aaf:AURANDRAFT_77822"/>
<organism evidence="1 2">
    <name type="scientific">Aureococcus anophagefferens</name>
    <name type="common">Harmful bloom alga</name>
    <dbReference type="NCBI Taxonomy" id="44056"/>
    <lineage>
        <taxon>Eukaryota</taxon>
        <taxon>Sar</taxon>
        <taxon>Stramenopiles</taxon>
        <taxon>Ochrophyta</taxon>
        <taxon>Pelagophyceae</taxon>
        <taxon>Pelagomonadales</taxon>
        <taxon>Pelagomonadaceae</taxon>
        <taxon>Aureococcus</taxon>
    </lineage>
</organism>
<dbReference type="PANTHER" id="PTHR21649">
    <property type="entry name" value="CHLOROPHYLL A/B BINDING PROTEIN"/>
    <property type="match status" value="1"/>
</dbReference>
<accession>A0ABR1FX64</accession>
<proteinExistence type="predicted"/>
<dbReference type="GO" id="GO:0016168">
    <property type="term" value="F:chlorophyll binding"/>
    <property type="evidence" value="ECO:0007669"/>
    <property type="project" value="UniProtKB-KW"/>
</dbReference>
<dbReference type="Pfam" id="PF00504">
    <property type="entry name" value="Chloroa_b-bind"/>
    <property type="match status" value="1"/>
</dbReference>
<keyword evidence="2" id="KW-1185">Reference proteome</keyword>
<dbReference type="GO" id="GO:0009765">
    <property type="term" value="P:photosynthesis, light harvesting"/>
    <property type="evidence" value="ECO:0007669"/>
    <property type="project" value="InterPro"/>
</dbReference>
<dbReference type="InterPro" id="IPR022796">
    <property type="entry name" value="Chloroa_b-bind"/>
</dbReference>
<dbReference type="GO" id="GO:0016020">
    <property type="term" value="C:membrane"/>
    <property type="evidence" value="ECO:0007669"/>
    <property type="project" value="InterPro"/>
</dbReference>
<comment type="caution">
    <text evidence="1">The sequence shown here is derived from an EMBL/GenBank/DDBJ whole genome shotgun (WGS) entry which is preliminary data.</text>
</comment>